<organism evidence="1 2">
    <name type="scientific">Methylovorus glucosotrophus (strain SIP3-4)</name>
    <dbReference type="NCBI Taxonomy" id="582744"/>
    <lineage>
        <taxon>Bacteria</taxon>
        <taxon>Pseudomonadati</taxon>
        <taxon>Pseudomonadota</taxon>
        <taxon>Betaproteobacteria</taxon>
        <taxon>Nitrosomonadales</taxon>
        <taxon>Methylophilaceae</taxon>
        <taxon>Methylovorus</taxon>
    </lineage>
</organism>
<keyword evidence="2" id="KW-1185">Reference proteome</keyword>
<dbReference type="EMBL" id="CP001674">
    <property type="protein sequence ID" value="ACT50839.1"/>
    <property type="molecule type" value="Genomic_DNA"/>
</dbReference>
<dbReference type="AlphaFoldDB" id="C6XE64"/>
<evidence type="ECO:0008006" key="3">
    <source>
        <dbReference type="Google" id="ProtNLM"/>
    </source>
</evidence>
<proteinExistence type="predicted"/>
<protein>
    <recommendedName>
        <fullName evidence="3">BLUF domain protein</fullName>
    </recommendedName>
</protein>
<dbReference type="HOGENOM" id="CLU_1852867_0_0_4"/>
<gene>
    <name evidence="1" type="ordered locus">Msip34_1594</name>
</gene>
<reference evidence="1 2" key="2">
    <citation type="journal article" date="2011" name="J. Bacteriol.">
        <title>Genomes of three methylotrophs from a single niche uncover genetic and metabolic divergence of Methylophilaceae.</title>
        <authorList>
            <person name="Lapidus A."/>
            <person name="Clum A."/>
            <person name="Labutti K."/>
            <person name="Kaluzhnaya M.G."/>
            <person name="Lim S."/>
            <person name="Beck D.A."/>
            <person name="Glavina Del Rio T."/>
            <person name="Nolan M."/>
            <person name="Mavromatis K."/>
            <person name="Huntemann M."/>
            <person name="Lucas S."/>
            <person name="Lidstrom M.E."/>
            <person name="Ivanova N."/>
            <person name="Chistoserdova L."/>
        </authorList>
    </citation>
    <scope>NUCLEOTIDE SEQUENCE [LARGE SCALE GENOMIC DNA]</scope>
    <source>
        <strain evidence="1 2">SIP3-4</strain>
    </source>
</reference>
<evidence type="ECO:0000313" key="1">
    <source>
        <dbReference type="EMBL" id="ACT50839.1"/>
    </source>
</evidence>
<accession>C6XE64</accession>
<dbReference type="Proteomes" id="UP000002743">
    <property type="component" value="Chromosome"/>
</dbReference>
<name>C6XE64_METGS</name>
<dbReference type="RefSeq" id="WP_015830256.1">
    <property type="nucleotide sequence ID" value="NC_012969.1"/>
</dbReference>
<reference evidence="2" key="1">
    <citation type="submission" date="2009-07" db="EMBL/GenBank/DDBJ databases">
        <title>Complete sequence of chromosome of Methylovorus sp. SIP3-4.</title>
        <authorList>
            <person name="Lucas S."/>
            <person name="Copeland A."/>
            <person name="Lapidus A."/>
            <person name="Glavina del Rio T."/>
            <person name="Tice H."/>
            <person name="Bruce D."/>
            <person name="Goodwin L."/>
            <person name="Pitluck S."/>
            <person name="Clum A."/>
            <person name="Larimer F."/>
            <person name="Land M."/>
            <person name="Hauser L."/>
            <person name="Kyrpides N."/>
            <person name="Mikhailova N."/>
            <person name="Kayluzhnaya M."/>
            <person name="Chistoserdova L."/>
        </authorList>
    </citation>
    <scope>NUCLEOTIDE SEQUENCE [LARGE SCALE GENOMIC DNA]</scope>
    <source>
        <strain evidence="2">SIP3-4</strain>
    </source>
</reference>
<sequence>MKEILLAYCYIVEAKNVDLTHIGNEIRTYRRFFIEQQIRGTMIYDGEYFIHLLVGSPLSIVKAEHTMDALQKGVHKEILYYGKLADAVDGLNPLWQVGYILNDQAEGPGYLETLRDSKGNIDAIMTCFQQLQAISDTV</sequence>
<dbReference type="KEGG" id="mei:Msip34_1594"/>
<evidence type="ECO:0000313" key="2">
    <source>
        <dbReference type="Proteomes" id="UP000002743"/>
    </source>
</evidence>